<comment type="caution">
    <text evidence="2">The sequence shown here is derived from an EMBL/GenBank/DDBJ whole genome shotgun (WGS) entry which is preliminary data.</text>
</comment>
<feature type="compositionally biased region" description="Polar residues" evidence="1">
    <location>
        <begin position="74"/>
        <end position="87"/>
    </location>
</feature>
<name>A0ABS8SUV0_DATST</name>
<accession>A0ABS8SUV0</accession>
<evidence type="ECO:0000313" key="2">
    <source>
        <dbReference type="EMBL" id="MCD7462571.1"/>
    </source>
</evidence>
<feature type="compositionally biased region" description="Basic and acidic residues" evidence="1">
    <location>
        <begin position="45"/>
        <end position="57"/>
    </location>
</feature>
<keyword evidence="3" id="KW-1185">Reference proteome</keyword>
<feature type="compositionally biased region" description="Basic and acidic residues" evidence="1">
    <location>
        <begin position="91"/>
        <end position="102"/>
    </location>
</feature>
<dbReference type="Proteomes" id="UP000823775">
    <property type="component" value="Unassembled WGS sequence"/>
</dbReference>
<feature type="region of interest" description="Disordered" evidence="1">
    <location>
        <begin position="26"/>
        <end position="57"/>
    </location>
</feature>
<protein>
    <submittedName>
        <fullName evidence="2">Uncharacterized protein</fullName>
    </submittedName>
</protein>
<organism evidence="2 3">
    <name type="scientific">Datura stramonium</name>
    <name type="common">Jimsonweed</name>
    <name type="synonym">Common thornapple</name>
    <dbReference type="NCBI Taxonomy" id="4076"/>
    <lineage>
        <taxon>Eukaryota</taxon>
        <taxon>Viridiplantae</taxon>
        <taxon>Streptophyta</taxon>
        <taxon>Embryophyta</taxon>
        <taxon>Tracheophyta</taxon>
        <taxon>Spermatophyta</taxon>
        <taxon>Magnoliopsida</taxon>
        <taxon>eudicotyledons</taxon>
        <taxon>Gunneridae</taxon>
        <taxon>Pentapetalae</taxon>
        <taxon>asterids</taxon>
        <taxon>lamiids</taxon>
        <taxon>Solanales</taxon>
        <taxon>Solanaceae</taxon>
        <taxon>Solanoideae</taxon>
        <taxon>Datureae</taxon>
        <taxon>Datura</taxon>
    </lineage>
</organism>
<dbReference type="EMBL" id="JACEIK010000813">
    <property type="protein sequence ID" value="MCD7462571.1"/>
    <property type="molecule type" value="Genomic_DNA"/>
</dbReference>
<evidence type="ECO:0000313" key="3">
    <source>
        <dbReference type="Proteomes" id="UP000823775"/>
    </source>
</evidence>
<reference evidence="2 3" key="1">
    <citation type="journal article" date="2021" name="BMC Genomics">
        <title>Datura genome reveals duplications of psychoactive alkaloid biosynthetic genes and high mutation rate following tissue culture.</title>
        <authorList>
            <person name="Rajewski A."/>
            <person name="Carter-House D."/>
            <person name="Stajich J."/>
            <person name="Litt A."/>
        </authorList>
    </citation>
    <scope>NUCLEOTIDE SEQUENCE [LARGE SCALE GENOMIC DNA]</scope>
    <source>
        <strain evidence="2">AR-01</strain>
    </source>
</reference>
<evidence type="ECO:0000256" key="1">
    <source>
        <dbReference type="SAM" id="MobiDB-lite"/>
    </source>
</evidence>
<proteinExistence type="predicted"/>
<feature type="region of interest" description="Disordered" evidence="1">
    <location>
        <begin position="71"/>
        <end position="102"/>
    </location>
</feature>
<gene>
    <name evidence="2" type="ORF">HAX54_048821</name>
</gene>
<sequence length="136" mass="15506">MLDALWRLIIAPDEINNKFVGYKKGSDEWRQSQTTSEDDSSTQSSHDDEASIGDVKKGRARFVGSHHCLGRPTSGLSGASFSSPQNQEEIDSLRRQVQELSKEHNADRIRFHRLENLVRSLINMHQYDQYDSDGEN</sequence>